<dbReference type="InterPro" id="IPR018289">
    <property type="entry name" value="MULE_transposase_dom"/>
</dbReference>
<organism evidence="2 3">
    <name type="scientific">Phytophthora nicotianae CJ01A1</name>
    <dbReference type="NCBI Taxonomy" id="1317063"/>
    <lineage>
        <taxon>Eukaryota</taxon>
        <taxon>Sar</taxon>
        <taxon>Stramenopiles</taxon>
        <taxon>Oomycota</taxon>
        <taxon>Peronosporomycetes</taxon>
        <taxon>Peronosporales</taxon>
        <taxon>Peronosporaceae</taxon>
        <taxon>Phytophthora</taxon>
    </lineage>
</organism>
<dbReference type="PANTHER" id="PTHR33977">
    <property type="entry name" value="ZINC ION BINDING PROTEIN"/>
    <property type="match status" value="1"/>
</dbReference>
<protein>
    <recommendedName>
        <fullName evidence="1">MULE transposase domain-containing protein</fullName>
    </recommendedName>
</protein>
<gene>
    <name evidence="2" type="ORF">F441_21185</name>
</gene>
<dbReference type="CDD" id="cd00024">
    <property type="entry name" value="CD_CSD"/>
    <property type="match status" value="1"/>
</dbReference>
<evidence type="ECO:0000313" key="2">
    <source>
        <dbReference type="EMBL" id="ETP01591.1"/>
    </source>
</evidence>
<proteinExistence type="predicted"/>
<dbReference type="AlphaFoldDB" id="W2VTQ8"/>
<dbReference type="PANTHER" id="PTHR33977:SF1">
    <property type="entry name" value="ZINC ION BINDING PROTEIN"/>
    <property type="match status" value="1"/>
</dbReference>
<accession>W2VTQ8</accession>
<dbReference type="EMBL" id="ANIX01004229">
    <property type="protein sequence ID" value="ETP01591.1"/>
    <property type="molecule type" value="Genomic_DNA"/>
</dbReference>
<comment type="caution">
    <text evidence="2">The sequence shown here is derived from an EMBL/GenBank/DDBJ whole genome shotgun (WGS) entry which is preliminary data.</text>
</comment>
<name>W2VTQ8_PHYNI</name>
<sequence length="631" mass="72417">MAREDSQLLMEDMKVFIVVKSQLVPCVVCALTKPHKMRYQLLKCSSETCKEAAPYDECLWKWKVLTCQGLNRVTITETGTHETLVREPQKPKMTPRLKDYGREMATQGLKPAQIRNGMARRFGPTEKEIPTRRQVQWFVSSYSKKNLHRNDDYDEILSQIEQLAYGPTVSDTKPFSFGWKRDAHGRPDVGNGSDEKPFLVGLTTKRLLLNAARDPDSFVFHMDATFKLNQVGYPVIVCGISDKCRSFHLVALFITSQRLEDIYVTVLTELRRIFASAGGHHLVVKFVMADAEAAQQNAVVRVFGADCEFVYLMCFYHVVAKVHEKLKSVPDRLSEQVMADIYDLHFATTSAVYDEQVKQVLTKWSGDEHLVGFKDYFERTWVTSAFWRWQCFHTPSGFATGNNPVEQLNRLIKRDYTLRTKHKIGTLVQLLADCCQHQSVAPKVFKVLPEPTQQLKARVKDFRRRDLLLDMTPGRSSIEFLLASPNPNEQHLKQRGWGRLDQEAARFLRSWGFTQRSSSPDVGGTIRRLLDAVPQARITKPRLIDAARQGDDAGEAEWVLPAGVSLKAQPTYQMRTILDDRRENGRILFLTAWEPTWEPAANLTSGELRKYRQRKRRKVERAYIEAEAEEE</sequence>
<dbReference type="Proteomes" id="UP000018958">
    <property type="component" value="Unassembled WGS sequence"/>
</dbReference>
<evidence type="ECO:0000259" key="1">
    <source>
        <dbReference type="Pfam" id="PF10551"/>
    </source>
</evidence>
<evidence type="ECO:0000313" key="3">
    <source>
        <dbReference type="Proteomes" id="UP000018958"/>
    </source>
</evidence>
<feature type="domain" description="MULE transposase" evidence="1">
    <location>
        <begin position="219"/>
        <end position="320"/>
    </location>
</feature>
<reference evidence="2 3" key="1">
    <citation type="submission" date="2013-11" db="EMBL/GenBank/DDBJ databases">
        <title>The Genome Sequence of Phytophthora parasitica CJ01A1.</title>
        <authorList>
            <consortium name="The Broad Institute Genomics Platform"/>
            <person name="Russ C."/>
            <person name="Tyler B."/>
            <person name="Panabieres F."/>
            <person name="Shan W."/>
            <person name="Tripathy S."/>
            <person name="Grunwald N."/>
            <person name="Machado M."/>
            <person name="Johnson C.S."/>
            <person name="Walker B."/>
            <person name="Young S.K."/>
            <person name="Zeng Q."/>
            <person name="Gargeya S."/>
            <person name="Fitzgerald M."/>
            <person name="Haas B."/>
            <person name="Abouelleil A."/>
            <person name="Allen A.W."/>
            <person name="Alvarado L."/>
            <person name="Arachchi H.M."/>
            <person name="Berlin A.M."/>
            <person name="Chapman S.B."/>
            <person name="Gainer-Dewar J."/>
            <person name="Goldberg J."/>
            <person name="Griggs A."/>
            <person name="Gujja S."/>
            <person name="Hansen M."/>
            <person name="Howarth C."/>
            <person name="Imamovic A."/>
            <person name="Ireland A."/>
            <person name="Larimer J."/>
            <person name="McCowan C."/>
            <person name="Murphy C."/>
            <person name="Pearson M."/>
            <person name="Poon T.W."/>
            <person name="Priest M."/>
            <person name="Roberts A."/>
            <person name="Saif S."/>
            <person name="Shea T."/>
            <person name="Sisk P."/>
            <person name="Sykes S."/>
            <person name="Wortman J."/>
            <person name="Nusbaum C."/>
            <person name="Birren B."/>
        </authorList>
    </citation>
    <scope>NUCLEOTIDE SEQUENCE [LARGE SCALE GENOMIC DNA]</scope>
    <source>
        <strain evidence="2 3">CJ01A1</strain>
    </source>
</reference>
<dbReference type="Pfam" id="PF10551">
    <property type="entry name" value="MULE"/>
    <property type="match status" value="1"/>
</dbReference>